<keyword evidence="3" id="KW-1185">Reference proteome</keyword>
<evidence type="ECO:0000313" key="2">
    <source>
        <dbReference type="EMBL" id="GLI36289.1"/>
    </source>
</evidence>
<name>A0A9W6FWL4_9BACT</name>
<reference evidence="2" key="1">
    <citation type="submission" date="2022-12" db="EMBL/GenBank/DDBJ databases">
        <title>Reference genome sequencing for broad-spectrum identification of bacterial and archaeal isolates by mass spectrometry.</title>
        <authorList>
            <person name="Sekiguchi Y."/>
            <person name="Tourlousse D.M."/>
        </authorList>
    </citation>
    <scope>NUCLEOTIDE SEQUENCE</scope>
    <source>
        <strain evidence="2">ASRB1</strain>
    </source>
</reference>
<feature type="domain" description="Cyclic nucleotide-binding" evidence="1">
    <location>
        <begin position="22"/>
        <end position="141"/>
    </location>
</feature>
<dbReference type="PANTHER" id="PTHR11635">
    <property type="entry name" value="CAMP-DEPENDENT PROTEIN KINASE REGULATORY CHAIN"/>
    <property type="match status" value="1"/>
</dbReference>
<sequence length="160" mass="18499">MDHSGGRCEMDANLEIYRNVAAFSGIPIERLKLLAYLSKRVYYRAGEFLFHHGDIDDRAYLILSGKAQVIRELSDHSVFLHEFTEGDFFGGLALLSDIKRRFSIKAITDLECLTINRESFQKLLLQFPEIAIKMLDPMIKRMVQMEEEFLKAKTNQCLYG</sequence>
<dbReference type="PANTHER" id="PTHR11635:SF152">
    <property type="entry name" value="CAMP-DEPENDENT PROTEIN KINASE TYPE I REGULATORY SUBUNIT-RELATED"/>
    <property type="match status" value="1"/>
</dbReference>
<dbReference type="Pfam" id="PF00027">
    <property type="entry name" value="cNMP_binding"/>
    <property type="match status" value="1"/>
</dbReference>
<dbReference type="GO" id="GO:0004862">
    <property type="term" value="F:cAMP-dependent protein kinase inhibitor activity"/>
    <property type="evidence" value="ECO:0007669"/>
    <property type="project" value="TreeGrafter"/>
</dbReference>
<proteinExistence type="predicted"/>
<evidence type="ECO:0000313" key="3">
    <source>
        <dbReference type="Proteomes" id="UP001144372"/>
    </source>
</evidence>
<dbReference type="InterPro" id="IPR050503">
    <property type="entry name" value="cAMP-dep_PK_reg_su-like"/>
</dbReference>
<protein>
    <recommendedName>
        <fullName evidence="1">Cyclic nucleotide-binding domain-containing protein</fullName>
    </recommendedName>
</protein>
<dbReference type="Proteomes" id="UP001144372">
    <property type="component" value="Unassembled WGS sequence"/>
</dbReference>
<dbReference type="PROSITE" id="PS50042">
    <property type="entry name" value="CNMP_BINDING_3"/>
    <property type="match status" value="1"/>
</dbReference>
<dbReference type="InterPro" id="IPR018490">
    <property type="entry name" value="cNMP-bd_dom_sf"/>
</dbReference>
<evidence type="ECO:0000259" key="1">
    <source>
        <dbReference type="PROSITE" id="PS50042"/>
    </source>
</evidence>
<dbReference type="GO" id="GO:0005829">
    <property type="term" value="C:cytosol"/>
    <property type="evidence" value="ECO:0007669"/>
    <property type="project" value="TreeGrafter"/>
</dbReference>
<dbReference type="AlphaFoldDB" id="A0A9W6FWL4"/>
<dbReference type="InterPro" id="IPR014710">
    <property type="entry name" value="RmlC-like_jellyroll"/>
</dbReference>
<dbReference type="SUPFAM" id="SSF51206">
    <property type="entry name" value="cAMP-binding domain-like"/>
    <property type="match status" value="1"/>
</dbReference>
<comment type="caution">
    <text evidence="2">The sequence shown here is derived from an EMBL/GenBank/DDBJ whole genome shotgun (WGS) entry which is preliminary data.</text>
</comment>
<gene>
    <name evidence="2" type="ORF">DAMNIGENAA_37220</name>
</gene>
<dbReference type="GO" id="GO:0034236">
    <property type="term" value="F:protein kinase A catalytic subunit binding"/>
    <property type="evidence" value="ECO:0007669"/>
    <property type="project" value="TreeGrafter"/>
</dbReference>
<dbReference type="CDD" id="cd00038">
    <property type="entry name" value="CAP_ED"/>
    <property type="match status" value="1"/>
</dbReference>
<dbReference type="GO" id="GO:0030552">
    <property type="term" value="F:cAMP binding"/>
    <property type="evidence" value="ECO:0007669"/>
    <property type="project" value="TreeGrafter"/>
</dbReference>
<dbReference type="GO" id="GO:0005952">
    <property type="term" value="C:cAMP-dependent protein kinase complex"/>
    <property type="evidence" value="ECO:0007669"/>
    <property type="project" value="InterPro"/>
</dbReference>
<dbReference type="SMART" id="SM00100">
    <property type="entry name" value="cNMP"/>
    <property type="match status" value="1"/>
</dbReference>
<dbReference type="InterPro" id="IPR000595">
    <property type="entry name" value="cNMP-bd_dom"/>
</dbReference>
<organism evidence="2 3">
    <name type="scientific">Desulforhabdus amnigena</name>
    <dbReference type="NCBI Taxonomy" id="40218"/>
    <lineage>
        <taxon>Bacteria</taxon>
        <taxon>Pseudomonadati</taxon>
        <taxon>Thermodesulfobacteriota</taxon>
        <taxon>Syntrophobacteria</taxon>
        <taxon>Syntrophobacterales</taxon>
        <taxon>Syntrophobacteraceae</taxon>
        <taxon>Desulforhabdus</taxon>
    </lineage>
</organism>
<dbReference type="Gene3D" id="2.60.120.10">
    <property type="entry name" value="Jelly Rolls"/>
    <property type="match status" value="1"/>
</dbReference>
<accession>A0A9W6FWL4</accession>
<dbReference type="EMBL" id="BSDR01000001">
    <property type="protein sequence ID" value="GLI36289.1"/>
    <property type="molecule type" value="Genomic_DNA"/>
</dbReference>